<protein>
    <submittedName>
        <fullName evidence="2">Endoribonuclease</fullName>
    </submittedName>
</protein>
<organism evidence="2 3">
    <name type="scientific">Carboxydothermus pertinax</name>
    <dbReference type="NCBI Taxonomy" id="870242"/>
    <lineage>
        <taxon>Bacteria</taxon>
        <taxon>Bacillati</taxon>
        <taxon>Bacillota</taxon>
        <taxon>Clostridia</taxon>
        <taxon>Thermoanaerobacterales</taxon>
        <taxon>Thermoanaerobacteraceae</taxon>
        <taxon>Carboxydothermus</taxon>
    </lineage>
</organism>
<keyword evidence="3" id="KW-1185">Reference proteome</keyword>
<dbReference type="SUPFAM" id="SSF55298">
    <property type="entry name" value="YjgF-like"/>
    <property type="match status" value="1"/>
</dbReference>
<evidence type="ECO:0000259" key="1">
    <source>
        <dbReference type="Pfam" id="PF14588"/>
    </source>
</evidence>
<dbReference type="OrthoDB" id="9806350at2"/>
<dbReference type="STRING" id="870242.cpu_00350"/>
<feature type="domain" description="Endoribonuclease L-PSP/chorismate mutase-like" evidence="1">
    <location>
        <begin position="5"/>
        <end position="145"/>
    </location>
</feature>
<dbReference type="CDD" id="cd02199">
    <property type="entry name" value="YjgF_YER057c_UK114_like_1"/>
    <property type="match status" value="1"/>
</dbReference>
<dbReference type="EMBL" id="BDJK01000003">
    <property type="protein sequence ID" value="GAV21525.1"/>
    <property type="molecule type" value="Genomic_DNA"/>
</dbReference>
<dbReference type="RefSeq" id="WP_075857967.1">
    <property type="nucleotide sequence ID" value="NZ_BDJK01000003.1"/>
</dbReference>
<dbReference type="Pfam" id="PF14588">
    <property type="entry name" value="YjgF_endoribonc"/>
    <property type="match status" value="1"/>
</dbReference>
<name>A0A1L8CRH4_9THEO</name>
<proteinExistence type="predicted"/>
<evidence type="ECO:0000313" key="2">
    <source>
        <dbReference type="EMBL" id="GAV21525.1"/>
    </source>
</evidence>
<dbReference type="Proteomes" id="UP000187485">
    <property type="component" value="Unassembled WGS sequence"/>
</dbReference>
<reference evidence="3" key="1">
    <citation type="submission" date="2016-12" db="EMBL/GenBank/DDBJ databases">
        <title>Draft Genome Sequences od Carboxydothermus pertinax and islandicus, Hydrogenogenic Carboxydotrophic Bacteria.</title>
        <authorList>
            <person name="Fukuyama Y."/>
            <person name="Ohmae K."/>
            <person name="Yoneda Y."/>
            <person name="Yoshida T."/>
            <person name="Sako Y."/>
        </authorList>
    </citation>
    <scope>NUCLEOTIDE SEQUENCE [LARGE SCALE GENOMIC DNA]</scope>
    <source>
        <strain evidence="3">Ug1</strain>
    </source>
</reference>
<accession>A0A1L8CRH4</accession>
<dbReference type="Gene3D" id="3.30.1330.40">
    <property type="entry name" value="RutC-like"/>
    <property type="match status" value="1"/>
</dbReference>
<dbReference type="AlphaFoldDB" id="A0A1L8CRH4"/>
<comment type="caution">
    <text evidence="2">The sequence shown here is derived from an EMBL/GenBank/DDBJ whole genome shotgun (WGS) entry which is preliminary data.</text>
</comment>
<gene>
    <name evidence="2" type="ORF">cpu_00350</name>
</gene>
<dbReference type="PANTHER" id="PTHR43760:SF1">
    <property type="entry name" value="ENDORIBONUCLEASE L-PSP_CHORISMATE MUTASE-LIKE DOMAIN-CONTAINING PROTEIN"/>
    <property type="match status" value="1"/>
</dbReference>
<evidence type="ECO:0000313" key="3">
    <source>
        <dbReference type="Proteomes" id="UP000187485"/>
    </source>
</evidence>
<dbReference type="InterPro" id="IPR013813">
    <property type="entry name" value="Endoribo_LPSP/chorism_mut-like"/>
</dbReference>
<dbReference type="InterPro" id="IPR035959">
    <property type="entry name" value="RutC-like_sf"/>
</dbReference>
<dbReference type="PANTHER" id="PTHR43760">
    <property type="entry name" value="ENDORIBONUCLEASE-RELATED"/>
    <property type="match status" value="1"/>
</dbReference>
<sequence length="152" mass="16085">MKVEQKLNEMGMVLPPAPAPVAAYVPGVLIDNYIYVSGQLPFEGGELKTKGKLGAEITVEEGYRLAKIAALNCLAVVKGLVGDLDRIEKIVKVTGYVASSPGFNDQPKVINGASEFLGELLGEAGKHARAAVGVNELPLNSPVEVDMIVKVR</sequence>